<dbReference type="AlphaFoldDB" id="A0A433TRW1"/>
<name>A0A433TRW1_ELYCH</name>
<dbReference type="EMBL" id="RQTK01000211">
    <property type="protein sequence ID" value="RUS84280.1"/>
    <property type="molecule type" value="Genomic_DNA"/>
</dbReference>
<dbReference type="Proteomes" id="UP000271974">
    <property type="component" value="Unassembled WGS sequence"/>
</dbReference>
<sequence>VMLIFDNEDHVKPRQNGWHEVNVLSSLSIIPAPKHRVGSSQHRAARVQCSCDASLTNLGNRYGLLLHGLVNSNPIILSHFVKLINADNPTISQDHSTTFHNK</sequence>
<keyword evidence="2" id="KW-1185">Reference proteome</keyword>
<organism evidence="1 2">
    <name type="scientific">Elysia chlorotica</name>
    <name type="common">Eastern emerald elysia</name>
    <name type="synonym">Sea slug</name>
    <dbReference type="NCBI Taxonomy" id="188477"/>
    <lineage>
        <taxon>Eukaryota</taxon>
        <taxon>Metazoa</taxon>
        <taxon>Spiralia</taxon>
        <taxon>Lophotrochozoa</taxon>
        <taxon>Mollusca</taxon>
        <taxon>Gastropoda</taxon>
        <taxon>Heterobranchia</taxon>
        <taxon>Euthyneura</taxon>
        <taxon>Panpulmonata</taxon>
        <taxon>Sacoglossa</taxon>
        <taxon>Placobranchoidea</taxon>
        <taxon>Plakobranchidae</taxon>
        <taxon>Elysia</taxon>
    </lineage>
</organism>
<feature type="non-terminal residue" evidence="1">
    <location>
        <position position="102"/>
    </location>
</feature>
<proteinExistence type="predicted"/>
<comment type="caution">
    <text evidence="1">The sequence shown here is derived from an EMBL/GenBank/DDBJ whole genome shotgun (WGS) entry which is preliminary data.</text>
</comment>
<evidence type="ECO:0000313" key="1">
    <source>
        <dbReference type="EMBL" id="RUS84280.1"/>
    </source>
</evidence>
<gene>
    <name evidence="1" type="ORF">EGW08_007973</name>
</gene>
<accession>A0A433TRW1</accession>
<evidence type="ECO:0000313" key="2">
    <source>
        <dbReference type="Proteomes" id="UP000271974"/>
    </source>
</evidence>
<reference evidence="1 2" key="1">
    <citation type="submission" date="2019-01" db="EMBL/GenBank/DDBJ databases">
        <title>A draft genome assembly of the solar-powered sea slug Elysia chlorotica.</title>
        <authorList>
            <person name="Cai H."/>
            <person name="Li Q."/>
            <person name="Fang X."/>
            <person name="Li J."/>
            <person name="Curtis N.E."/>
            <person name="Altenburger A."/>
            <person name="Shibata T."/>
            <person name="Feng M."/>
            <person name="Maeda T."/>
            <person name="Schwartz J.A."/>
            <person name="Shigenobu S."/>
            <person name="Lundholm N."/>
            <person name="Nishiyama T."/>
            <person name="Yang H."/>
            <person name="Hasebe M."/>
            <person name="Li S."/>
            <person name="Pierce S.K."/>
            <person name="Wang J."/>
        </authorList>
    </citation>
    <scope>NUCLEOTIDE SEQUENCE [LARGE SCALE GENOMIC DNA]</scope>
    <source>
        <strain evidence="1">EC2010</strain>
        <tissue evidence="1">Whole organism of an adult</tissue>
    </source>
</reference>
<protein>
    <submittedName>
        <fullName evidence="1">Uncharacterized protein</fullName>
    </submittedName>
</protein>
<feature type="non-terminal residue" evidence="1">
    <location>
        <position position="1"/>
    </location>
</feature>